<dbReference type="OrthoDB" id="6516490at2759"/>
<dbReference type="AlphaFoldDB" id="A0A834RJP9"/>
<organism evidence="1">
    <name type="scientific">Sarcoptes scabiei</name>
    <name type="common">Itch mite</name>
    <name type="synonym">Acarus scabiei</name>
    <dbReference type="NCBI Taxonomy" id="52283"/>
    <lineage>
        <taxon>Eukaryota</taxon>
        <taxon>Metazoa</taxon>
        <taxon>Ecdysozoa</taxon>
        <taxon>Arthropoda</taxon>
        <taxon>Chelicerata</taxon>
        <taxon>Arachnida</taxon>
        <taxon>Acari</taxon>
        <taxon>Acariformes</taxon>
        <taxon>Sarcoptiformes</taxon>
        <taxon>Astigmata</taxon>
        <taxon>Psoroptidia</taxon>
        <taxon>Sarcoptoidea</taxon>
        <taxon>Sarcoptidae</taxon>
        <taxon>Sarcoptinae</taxon>
        <taxon>Sarcoptes</taxon>
    </lineage>
</organism>
<sequence>MLKGQSNWSAFKRLLVADLRRSKWIKTIEQELDDDDDINCEVFHRIISTIAFDIINELPESDNSYHIWKYLEKKFESKHKAKINIMPEPLFVIMVIEKCKVLCPLPNGILIDETPTEKPVRELIGALKYGAHWTRPDIYAAVNLLSRKMHNPKLGIWKNSIQVLRYLLSTANWKFKIQSTNEDCEINADADFATDKDGRSSQSGGLIKVFGTAVFWSSTKQKFKATSSSETELIAASKAIKEAAGLRNVLNEINLLIKLPMILFEDNKNCLHY</sequence>
<dbReference type="PANTHER" id="PTHR11439">
    <property type="entry name" value="GAG-POL-RELATED RETROTRANSPOSON"/>
    <property type="match status" value="1"/>
</dbReference>
<reference evidence="2" key="3">
    <citation type="submission" date="2022-06" db="UniProtKB">
        <authorList>
            <consortium name="EnsemblMetazoa"/>
        </authorList>
    </citation>
    <scope>IDENTIFICATION</scope>
</reference>
<keyword evidence="3" id="KW-1185">Reference proteome</keyword>
<gene>
    <name evidence="1" type="primary">SSS_323g</name>
    <name evidence="1" type="ORF">SSS_323</name>
</gene>
<dbReference type="EnsemblMetazoa" id="SSS_323s_mrna">
    <property type="protein sequence ID" value="KAF7495263.1"/>
    <property type="gene ID" value="SSS_323"/>
</dbReference>
<proteinExistence type="predicted"/>
<dbReference type="CDD" id="cd09272">
    <property type="entry name" value="RNase_HI_RT_Ty1"/>
    <property type="match status" value="1"/>
</dbReference>
<accession>A0A834RJP9</accession>
<reference evidence="1" key="2">
    <citation type="submission" date="2020-01" db="EMBL/GenBank/DDBJ databases">
        <authorList>
            <person name="Korhonen P.K.K."/>
            <person name="Guangxu M.G."/>
            <person name="Wang T.W."/>
            <person name="Stroehlein A.J.S."/>
            <person name="Young N.D."/>
            <person name="Ang C.-S.A."/>
            <person name="Fernando D.W.F."/>
            <person name="Lu H.L."/>
            <person name="Taylor S.T."/>
            <person name="Ehtesham M.E.M."/>
            <person name="Najaraj S.H.N."/>
            <person name="Harsha G.H.G."/>
            <person name="Madugundu A.M."/>
            <person name="Renuse S.R."/>
            <person name="Holt D.H."/>
            <person name="Pandey A.P."/>
            <person name="Papenfuss A.P."/>
            <person name="Gasser R.B.G."/>
            <person name="Fischer K.F."/>
        </authorList>
    </citation>
    <scope>NUCLEOTIDE SEQUENCE</scope>
    <source>
        <strain evidence="1">SSS_KF_BRIS2020</strain>
    </source>
</reference>
<evidence type="ECO:0000313" key="3">
    <source>
        <dbReference type="Proteomes" id="UP000070412"/>
    </source>
</evidence>
<name>A0A834RJP9_SARSC</name>
<dbReference type="Proteomes" id="UP000070412">
    <property type="component" value="Unassembled WGS sequence"/>
</dbReference>
<dbReference type="EMBL" id="WVUK01000049">
    <property type="protein sequence ID" value="KAF7495263.1"/>
    <property type="molecule type" value="Genomic_DNA"/>
</dbReference>
<reference evidence="3" key="1">
    <citation type="journal article" date="2020" name="PLoS Negl. Trop. Dis.">
        <title>High-quality nuclear genome for Sarcoptes scabiei-A critical resource for a neglected parasite.</title>
        <authorList>
            <person name="Korhonen P.K."/>
            <person name="Gasser R.B."/>
            <person name="Ma G."/>
            <person name="Wang T."/>
            <person name="Stroehlein A.J."/>
            <person name="Young N.D."/>
            <person name="Ang C.S."/>
            <person name="Fernando D.D."/>
            <person name="Lu H.C."/>
            <person name="Taylor S."/>
            <person name="Reynolds S.L."/>
            <person name="Mofiz E."/>
            <person name="Najaraj S.H."/>
            <person name="Gowda H."/>
            <person name="Madugundu A."/>
            <person name="Renuse S."/>
            <person name="Holt D."/>
            <person name="Pandey A."/>
            <person name="Papenfuss A.T."/>
            <person name="Fischer K."/>
        </authorList>
    </citation>
    <scope>NUCLEOTIDE SEQUENCE [LARGE SCALE GENOMIC DNA]</scope>
</reference>
<protein>
    <submittedName>
        <fullName evidence="1">Copia protein</fullName>
    </submittedName>
</protein>
<dbReference type="PANTHER" id="PTHR11439:SF463">
    <property type="entry name" value="REVERSE TRANSCRIPTASE TY1_COPIA-TYPE DOMAIN-CONTAINING PROTEIN"/>
    <property type="match status" value="1"/>
</dbReference>
<evidence type="ECO:0000313" key="2">
    <source>
        <dbReference type="EnsemblMetazoa" id="KAF7495263.1"/>
    </source>
</evidence>
<evidence type="ECO:0000313" key="1">
    <source>
        <dbReference type="EMBL" id="KAF7495263.1"/>
    </source>
</evidence>